<feature type="signal peptide" evidence="1">
    <location>
        <begin position="1"/>
        <end position="32"/>
    </location>
</feature>
<sequence length="158" mass="15823">MLRAGHITFVTFIRNAATILALFMLVAAPMLAASPADAYDRRGAAACGPRGCAAAGCGPRGCAAGAVGRGGYRRGGAACGSRGCVAGGSRGYARPRGVVVVNPRRYWRPGGAIAAGAAIGFIAGAAAVSVAGQPPSSGQCWYYTSPAKTSGFWDVCPR</sequence>
<keyword evidence="1" id="KW-0732">Signal</keyword>
<evidence type="ECO:0000313" key="3">
    <source>
        <dbReference type="Proteomes" id="UP000248925"/>
    </source>
</evidence>
<dbReference type="EMBL" id="PCDP01000034">
    <property type="protein sequence ID" value="PZM14384.1"/>
    <property type="molecule type" value="Genomic_DNA"/>
</dbReference>
<name>A0A2W4DBP5_9HYPH</name>
<dbReference type="Proteomes" id="UP000248925">
    <property type="component" value="Unassembled WGS sequence"/>
</dbReference>
<keyword evidence="3" id="KW-1185">Reference proteome</keyword>
<evidence type="ECO:0000313" key="2">
    <source>
        <dbReference type="EMBL" id="PZM14384.1"/>
    </source>
</evidence>
<organism evidence="2 3">
    <name type="scientific">Rhizobium tubonense</name>
    <dbReference type="NCBI Taxonomy" id="484088"/>
    <lineage>
        <taxon>Bacteria</taxon>
        <taxon>Pseudomonadati</taxon>
        <taxon>Pseudomonadota</taxon>
        <taxon>Alphaproteobacteria</taxon>
        <taxon>Hyphomicrobiales</taxon>
        <taxon>Rhizobiaceae</taxon>
        <taxon>Rhizobium/Agrobacterium group</taxon>
        <taxon>Rhizobium</taxon>
    </lineage>
</organism>
<dbReference type="RefSeq" id="WP_111160359.1">
    <property type="nucleotide sequence ID" value="NZ_PCDP01000034.1"/>
</dbReference>
<evidence type="ECO:0000256" key="1">
    <source>
        <dbReference type="SAM" id="SignalP"/>
    </source>
</evidence>
<comment type="caution">
    <text evidence="2">The sequence shown here is derived from an EMBL/GenBank/DDBJ whole genome shotgun (WGS) entry which is preliminary data.</text>
</comment>
<dbReference type="OrthoDB" id="8392030at2"/>
<feature type="chain" id="PRO_5015899277" description="Transmembrane protein" evidence="1">
    <location>
        <begin position="33"/>
        <end position="158"/>
    </location>
</feature>
<gene>
    <name evidence="2" type="ORF">CPY51_11440</name>
</gene>
<accession>A0A2W4DBP5</accession>
<reference evidence="2 3" key="1">
    <citation type="journal article" date="2018" name="Sci. Rep.">
        <title>Rhizobium tumorigenes sp. nov., a novel plant tumorigenic bacterium isolated from cane gall tumors on thornless blackberry.</title>
        <authorList>
            <person name="Kuzmanovi N."/>
            <person name="Smalla K."/>
            <person name="Gronow S."/>
            <person name="PuBawska J."/>
        </authorList>
    </citation>
    <scope>NUCLEOTIDE SEQUENCE [LARGE SCALE GENOMIC DNA]</scope>
    <source>
        <strain evidence="2 3">CCBAU 85046</strain>
    </source>
</reference>
<protein>
    <recommendedName>
        <fullName evidence="4">Transmembrane protein</fullName>
    </recommendedName>
</protein>
<proteinExistence type="predicted"/>
<dbReference type="AlphaFoldDB" id="A0A2W4DBP5"/>
<evidence type="ECO:0008006" key="4">
    <source>
        <dbReference type="Google" id="ProtNLM"/>
    </source>
</evidence>